<dbReference type="PANTHER" id="PTHR30346:SF0">
    <property type="entry name" value="HCA OPERON TRANSCRIPTIONAL ACTIVATOR HCAR"/>
    <property type="match status" value="1"/>
</dbReference>
<dbReference type="InterPro" id="IPR005119">
    <property type="entry name" value="LysR_subst-bd"/>
</dbReference>
<evidence type="ECO:0000256" key="4">
    <source>
        <dbReference type="ARBA" id="ARBA00023163"/>
    </source>
</evidence>
<keyword evidence="4" id="KW-0804">Transcription</keyword>
<comment type="caution">
    <text evidence="6">The sequence shown here is derived from an EMBL/GenBank/DDBJ whole genome shotgun (WGS) entry which is preliminary data.</text>
</comment>
<dbReference type="Proteomes" id="UP001597023">
    <property type="component" value="Unassembled WGS sequence"/>
</dbReference>
<name>A0ABW2W1R1_9ACTN</name>
<sequence length="285" mass="30747">MAELETRELEYFVAVAEELHFGRAAARLAIAQPALSKAIRRLESRLGVQLLVRSSRHVALTPAGEALLHHGRHALNAVSAAIEKARRAVDRQAHLRLVIKPGGDANLLSGILAAYADQPDARQVDILFGGATDRADHVRDGRADAALLYVPFDDMTGLDHVTLTVEGRVAILPPDHRLAARPEVTLADLAQETLPRWKGVRWTGAPEGGLGPEVTDAAEVLHMVRLGRTIAMLPRSLAQPTHPDLVYRPVTDAPHSELVLAWARDDRRPMVASFVAAAVDAAGTA</sequence>
<feature type="domain" description="HTH lysR-type" evidence="5">
    <location>
        <begin position="4"/>
        <end position="61"/>
    </location>
</feature>
<dbReference type="RefSeq" id="WP_381604983.1">
    <property type="nucleotide sequence ID" value="NZ_JBHTEB010000001.1"/>
</dbReference>
<organism evidence="6 7">
    <name type="scientific">Streptomyces flavalbus</name>
    <dbReference type="NCBI Taxonomy" id="2665155"/>
    <lineage>
        <taxon>Bacteria</taxon>
        <taxon>Bacillati</taxon>
        <taxon>Actinomycetota</taxon>
        <taxon>Actinomycetes</taxon>
        <taxon>Kitasatosporales</taxon>
        <taxon>Streptomycetaceae</taxon>
        <taxon>Streptomyces</taxon>
    </lineage>
</organism>
<keyword evidence="2" id="KW-0805">Transcription regulation</keyword>
<evidence type="ECO:0000259" key="5">
    <source>
        <dbReference type="PROSITE" id="PS50931"/>
    </source>
</evidence>
<keyword evidence="7" id="KW-1185">Reference proteome</keyword>
<evidence type="ECO:0000256" key="3">
    <source>
        <dbReference type="ARBA" id="ARBA00023125"/>
    </source>
</evidence>
<evidence type="ECO:0000256" key="2">
    <source>
        <dbReference type="ARBA" id="ARBA00023015"/>
    </source>
</evidence>
<dbReference type="InterPro" id="IPR036388">
    <property type="entry name" value="WH-like_DNA-bd_sf"/>
</dbReference>
<comment type="similarity">
    <text evidence="1">Belongs to the LysR transcriptional regulatory family.</text>
</comment>
<dbReference type="Gene3D" id="3.40.190.290">
    <property type="match status" value="1"/>
</dbReference>
<evidence type="ECO:0000313" key="6">
    <source>
        <dbReference type="EMBL" id="MFD0313438.1"/>
    </source>
</evidence>
<dbReference type="EMBL" id="JBHTEB010000001">
    <property type="protein sequence ID" value="MFD0313438.1"/>
    <property type="molecule type" value="Genomic_DNA"/>
</dbReference>
<dbReference type="Gene3D" id="3.40.190.10">
    <property type="entry name" value="Periplasmic binding protein-like II"/>
    <property type="match status" value="2"/>
</dbReference>
<dbReference type="Pfam" id="PF00126">
    <property type="entry name" value="HTH_1"/>
    <property type="match status" value="1"/>
</dbReference>
<reference evidence="7" key="1">
    <citation type="journal article" date="2019" name="Int. J. Syst. Evol. Microbiol.">
        <title>The Global Catalogue of Microorganisms (GCM) 10K type strain sequencing project: providing services to taxonomists for standard genome sequencing and annotation.</title>
        <authorList>
            <consortium name="The Broad Institute Genomics Platform"/>
            <consortium name="The Broad Institute Genome Sequencing Center for Infectious Disease"/>
            <person name="Wu L."/>
            <person name="Ma J."/>
        </authorList>
    </citation>
    <scope>NUCLEOTIDE SEQUENCE [LARGE SCALE GENOMIC DNA]</scope>
    <source>
        <strain evidence="7">CGMCC 4.7400</strain>
    </source>
</reference>
<protein>
    <submittedName>
        <fullName evidence="6">LysR family transcriptional regulator</fullName>
    </submittedName>
</protein>
<evidence type="ECO:0000313" key="7">
    <source>
        <dbReference type="Proteomes" id="UP001597023"/>
    </source>
</evidence>
<accession>A0ABW2W1R1</accession>
<dbReference type="PANTHER" id="PTHR30346">
    <property type="entry name" value="TRANSCRIPTIONAL DUAL REGULATOR HCAR-RELATED"/>
    <property type="match status" value="1"/>
</dbReference>
<gene>
    <name evidence="6" type="ORF">ACFQZ6_04135</name>
</gene>
<dbReference type="SUPFAM" id="SSF53850">
    <property type="entry name" value="Periplasmic binding protein-like II"/>
    <property type="match status" value="1"/>
</dbReference>
<dbReference type="PRINTS" id="PR00039">
    <property type="entry name" value="HTHLYSR"/>
</dbReference>
<keyword evidence="3" id="KW-0238">DNA-binding</keyword>
<dbReference type="SUPFAM" id="SSF46785">
    <property type="entry name" value="Winged helix' DNA-binding domain"/>
    <property type="match status" value="1"/>
</dbReference>
<dbReference type="InterPro" id="IPR000847">
    <property type="entry name" value="LysR_HTH_N"/>
</dbReference>
<dbReference type="Pfam" id="PF03466">
    <property type="entry name" value="LysR_substrate"/>
    <property type="match status" value="1"/>
</dbReference>
<dbReference type="InterPro" id="IPR036390">
    <property type="entry name" value="WH_DNA-bd_sf"/>
</dbReference>
<dbReference type="PROSITE" id="PS50931">
    <property type="entry name" value="HTH_LYSR"/>
    <property type="match status" value="1"/>
</dbReference>
<dbReference type="Gene3D" id="1.10.10.10">
    <property type="entry name" value="Winged helix-like DNA-binding domain superfamily/Winged helix DNA-binding domain"/>
    <property type="match status" value="1"/>
</dbReference>
<evidence type="ECO:0000256" key="1">
    <source>
        <dbReference type="ARBA" id="ARBA00009437"/>
    </source>
</evidence>
<proteinExistence type="inferred from homology"/>